<dbReference type="InterPro" id="IPR011051">
    <property type="entry name" value="RmlC_Cupin_sf"/>
</dbReference>
<comment type="similarity">
    <text evidence="1 3">Belongs to the pirin family.</text>
</comment>
<evidence type="ECO:0000256" key="2">
    <source>
        <dbReference type="PIRSR" id="PIRSR006232-1"/>
    </source>
</evidence>
<dbReference type="AlphaFoldDB" id="A0A4Z0WB16"/>
<dbReference type="RefSeq" id="WP_135484603.1">
    <property type="nucleotide sequence ID" value="NZ_SRMF01000011.1"/>
</dbReference>
<dbReference type="CDD" id="cd02909">
    <property type="entry name" value="cupin_pirin_N"/>
    <property type="match status" value="1"/>
</dbReference>
<feature type="binding site" evidence="2">
    <location>
        <position position="74"/>
    </location>
    <ligand>
        <name>Fe cation</name>
        <dbReference type="ChEBI" id="CHEBI:24875"/>
    </ligand>
</feature>
<sequence length="340" mass="37941">MSGSALKRVLDLGFPWQTADPFLFCVHHEDHFPRGNGQMGPDASLAGRNLGMDFEIRDGWRMYHGERIPGFPAHPHRGFETITVVTRGFVDHADSLGAAGRYGEGDTQWMTAGRGVQHSEMFPLLNDEAGNELELFQIWINLPARNKMTEPHFAMLWNEDVPVYRHEDSAGRVTEVNLIAGRLEDLQAPPPPPASWAADAANEVAVWTLCLEPGAEWTLPAASPGLNRCLYVYRGSLLTVEGQTIRPQQGAVLHSDQAARLRAGEDVTWALMLQGRPIAEPFASHGPFVMNTEQEIHQAFADFRRDEFGGWPWPDRDQVHAKDRGRFARFADGTEITPTE</sequence>
<dbReference type="Proteomes" id="UP000297475">
    <property type="component" value="Unassembled WGS sequence"/>
</dbReference>
<dbReference type="EMBL" id="SRMF01000011">
    <property type="protein sequence ID" value="TGG90723.1"/>
    <property type="molecule type" value="Genomic_DNA"/>
</dbReference>
<evidence type="ECO:0000313" key="7">
    <source>
        <dbReference type="Proteomes" id="UP000297475"/>
    </source>
</evidence>
<proteinExistence type="inferred from homology"/>
<protein>
    <submittedName>
        <fullName evidence="6">Pirin family protein</fullName>
    </submittedName>
</protein>
<keyword evidence="2" id="KW-0408">Iron</keyword>
<reference evidence="6 7" key="1">
    <citation type="submission" date="2019-04" db="EMBL/GenBank/DDBJ databases">
        <title>Natronospirillum operosus gen. nov., sp. nov., a haloalkaliphilic satellite isolated from decaying biomass of laboratory culture of cyanobacterium Geitlerinema sp. and proposal of Natronospirillaceae fam. nov. and Saccharospirillaceae fam. nov.</title>
        <authorList>
            <person name="Kevbrin V."/>
            <person name="Boltyanskaya Y."/>
            <person name="Koziaeva V."/>
            <person name="Grouzdev D.S."/>
            <person name="Park M."/>
            <person name="Cho J."/>
        </authorList>
    </citation>
    <scope>NUCLEOTIDE SEQUENCE [LARGE SCALE GENOMIC DNA]</scope>
    <source>
        <strain evidence="6 7">G-116</strain>
    </source>
</reference>
<dbReference type="PANTHER" id="PTHR13903">
    <property type="entry name" value="PIRIN-RELATED"/>
    <property type="match status" value="1"/>
</dbReference>
<feature type="domain" description="Pirin C-terminal" evidence="5">
    <location>
        <begin position="207"/>
        <end position="309"/>
    </location>
</feature>
<dbReference type="InterPro" id="IPR008778">
    <property type="entry name" value="Pirin_C_dom"/>
</dbReference>
<comment type="cofactor">
    <cofactor evidence="2">
        <name>Fe cation</name>
        <dbReference type="ChEBI" id="CHEBI:24875"/>
    </cofactor>
    <text evidence="2">Binds 1 Fe cation per subunit.</text>
</comment>
<feature type="binding site" evidence="2">
    <location>
        <position position="120"/>
    </location>
    <ligand>
        <name>Fe cation</name>
        <dbReference type="ChEBI" id="CHEBI:24875"/>
    </ligand>
</feature>
<feature type="domain" description="Pirin N-terminal" evidence="4">
    <location>
        <begin position="65"/>
        <end position="140"/>
    </location>
</feature>
<comment type="caution">
    <text evidence="6">The sequence shown here is derived from an EMBL/GenBank/DDBJ whole genome shotgun (WGS) entry which is preliminary data.</text>
</comment>
<evidence type="ECO:0000259" key="4">
    <source>
        <dbReference type="Pfam" id="PF02678"/>
    </source>
</evidence>
<organism evidence="6 7">
    <name type="scientific">Natronospirillum operosum</name>
    <dbReference type="NCBI Taxonomy" id="2759953"/>
    <lineage>
        <taxon>Bacteria</taxon>
        <taxon>Pseudomonadati</taxon>
        <taxon>Pseudomonadota</taxon>
        <taxon>Gammaproteobacteria</taxon>
        <taxon>Oceanospirillales</taxon>
        <taxon>Natronospirillaceae</taxon>
        <taxon>Natronospirillum</taxon>
    </lineage>
</organism>
<dbReference type="GO" id="GO:0046872">
    <property type="term" value="F:metal ion binding"/>
    <property type="evidence" value="ECO:0007669"/>
    <property type="project" value="UniProtKB-KW"/>
</dbReference>
<dbReference type="OrthoDB" id="9780903at2"/>
<evidence type="ECO:0000256" key="1">
    <source>
        <dbReference type="ARBA" id="ARBA00008416"/>
    </source>
</evidence>
<gene>
    <name evidence="6" type="ORF">E4656_17455</name>
</gene>
<feature type="binding site" evidence="2">
    <location>
        <position position="76"/>
    </location>
    <ligand>
        <name>Fe cation</name>
        <dbReference type="ChEBI" id="CHEBI:24875"/>
    </ligand>
</feature>
<dbReference type="InterPro" id="IPR012093">
    <property type="entry name" value="Pirin"/>
</dbReference>
<dbReference type="Pfam" id="PF02678">
    <property type="entry name" value="Pirin"/>
    <property type="match status" value="1"/>
</dbReference>
<evidence type="ECO:0000259" key="5">
    <source>
        <dbReference type="Pfam" id="PF05726"/>
    </source>
</evidence>
<keyword evidence="7" id="KW-1185">Reference proteome</keyword>
<dbReference type="InterPro" id="IPR003829">
    <property type="entry name" value="Pirin_N_dom"/>
</dbReference>
<dbReference type="SUPFAM" id="SSF51182">
    <property type="entry name" value="RmlC-like cupins"/>
    <property type="match status" value="1"/>
</dbReference>
<keyword evidence="2" id="KW-0479">Metal-binding</keyword>
<dbReference type="InterPro" id="IPR014710">
    <property type="entry name" value="RmlC-like_jellyroll"/>
</dbReference>
<dbReference type="Pfam" id="PF05726">
    <property type="entry name" value="Pirin_C"/>
    <property type="match status" value="1"/>
</dbReference>
<dbReference type="Gene3D" id="2.60.120.10">
    <property type="entry name" value="Jelly Rolls"/>
    <property type="match status" value="2"/>
</dbReference>
<evidence type="ECO:0000313" key="6">
    <source>
        <dbReference type="EMBL" id="TGG90723.1"/>
    </source>
</evidence>
<accession>A0A4Z0WB16</accession>
<evidence type="ECO:0000256" key="3">
    <source>
        <dbReference type="RuleBase" id="RU003457"/>
    </source>
</evidence>
<name>A0A4Z0WB16_9GAMM</name>
<dbReference type="PANTHER" id="PTHR13903:SF8">
    <property type="entry name" value="PIRIN"/>
    <property type="match status" value="1"/>
</dbReference>
<feature type="binding site" evidence="2">
    <location>
        <position position="118"/>
    </location>
    <ligand>
        <name>Fe cation</name>
        <dbReference type="ChEBI" id="CHEBI:24875"/>
    </ligand>
</feature>